<evidence type="ECO:0000313" key="15">
    <source>
        <dbReference type="EMBL" id="CCO18745.1"/>
    </source>
</evidence>
<dbReference type="EMBL" id="FO082268">
    <property type="protein sequence ID" value="CCO18745.1"/>
    <property type="molecule type" value="Genomic_DNA"/>
</dbReference>
<evidence type="ECO:0000256" key="9">
    <source>
        <dbReference type="ARBA" id="ARBA00023004"/>
    </source>
</evidence>
<evidence type="ECO:0000256" key="11">
    <source>
        <dbReference type="ARBA" id="ARBA00050990"/>
    </source>
</evidence>
<evidence type="ECO:0000256" key="5">
    <source>
        <dbReference type="ARBA" id="ARBA00022946"/>
    </source>
</evidence>
<name>K8F1R6_9CHLO</name>
<keyword evidence="16" id="KW-1185">Reference proteome</keyword>
<evidence type="ECO:0000256" key="2">
    <source>
        <dbReference type="ARBA" id="ARBA00004173"/>
    </source>
</evidence>
<evidence type="ECO:0000256" key="10">
    <source>
        <dbReference type="ARBA" id="ARBA00023128"/>
    </source>
</evidence>
<evidence type="ECO:0000256" key="7">
    <source>
        <dbReference type="ARBA" id="ARBA00022990"/>
    </source>
</evidence>
<dbReference type="GO" id="GO:0005739">
    <property type="term" value="C:mitochondrion"/>
    <property type="evidence" value="ECO:0007669"/>
    <property type="project" value="UniProtKB-SubCell"/>
</dbReference>
<evidence type="ECO:0000256" key="6">
    <source>
        <dbReference type="ARBA" id="ARBA00022964"/>
    </source>
</evidence>
<evidence type="ECO:0000313" key="16">
    <source>
        <dbReference type="Proteomes" id="UP000198341"/>
    </source>
</evidence>
<dbReference type="AlphaFoldDB" id="K8F1R6"/>
<keyword evidence="6" id="KW-0223">Dioxygenase</keyword>
<comment type="similarity">
    <text evidence="3">Belongs to the metallo-beta-lactamase superfamily. Glyoxalase II family.</text>
</comment>
<dbReference type="KEGG" id="bpg:Bathy11g01170"/>
<dbReference type="PANTHER" id="PTHR43084:SF1">
    <property type="entry name" value="PERSULFIDE DIOXYGENASE ETHE1, MITOCHONDRIAL"/>
    <property type="match status" value="1"/>
</dbReference>
<evidence type="ECO:0000256" key="4">
    <source>
        <dbReference type="ARBA" id="ARBA00022723"/>
    </source>
</evidence>
<evidence type="ECO:0000256" key="8">
    <source>
        <dbReference type="ARBA" id="ARBA00023002"/>
    </source>
</evidence>
<keyword evidence="7" id="KW-0007">Acetylation</keyword>
<dbReference type="FunFam" id="3.60.15.10:FF:000013">
    <property type="entry name" value="Persulfide dioxygenase ETHE1, mitochondrial"/>
    <property type="match status" value="1"/>
</dbReference>
<keyword evidence="5" id="KW-0809">Transit peptide</keyword>
<dbReference type="EC" id="1.13.11.18" evidence="12"/>
<protein>
    <recommendedName>
        <fullName evidence="12">persulfide dioxygenase</fullName>
        <ecNumber evidence="12">1.13.11.18</ecNumber>
    </recommendedName>
    <alternativeName>
        <fullName evidence="13">Sulfur dioxygenase ETHE1</fullName>
    </alternativeName>
</protein>
<comment type="cofactor">
    <cofactor evidence="1">
        <name>Fe(2+)</name>
        <dbReference type="ChEBI" id="CHEBI:29033"/>
    </cofactor>
</comment>
<dbReference type="PANTHER" id="PTHR43084">
    <property type="entry name" value="PERSULFIDE DIOXYGENASE ETHE1"/>
    <property type="match status" value="1"/>
</dbReference>
<dbReference type="InterPro" id="IPR036866">
    <property type="entry name" value="RibonucZ/Hydroxyglut_hydro"/>
</dbReference>
<evidence type="ECO:0000259" key="14">
    <source>
        <dbReference type="SMART" id="SM00849"/>
    </source>
</evidence>
<gene>
    <name evidence="15" type="ordered locus">Bathy11g01170</name>
</gene>
<comment type="subcellular location">
    <subcellularLocation>
        <location evidence="2">Mitochondrion</location>
    </subcellularLocation>
</comment>
<dbReference type="OrthoDB" id="449487at2759"/>
<dbReference type="Pfam" id="PF00753">
    <property type="entry name" value="Lactamase_B"/>
    <property type="match status" value="1"/>
</dbReference>
<dbReference type="InterPro" id="IPR051682">
    <property type="entry name" value="Mito_Persulfide_Diox"/>
</dbReference>
<keyword evidence="8" id="KW-0560">Oxidoreductase</keyword>
<dbReference type="STRING" id="41875.K8F1R6"/>
<organism evidence="15 16">
    <name type="scientific">Bathycoccus prasinos</name>
    <dbReference type="NCBI Taxonomy" id="41875"/>
    <lineage>
        <taxon>Eukaryota</taxon>
        <taxon>Viridiplantae</taxon>
        <taxon>Chlorophyta</taxon>
        <taxon>Mamiellophyceae</taxon>
        <taxon>Mamiellales</taxon>
        <taxon>Bathycoccaceae</taxon>
        <taxon>Bathycoccus</taxon>
    </lineage>
</organism>
<dbReference type="eggNOG" id="KOG0814">
    <property type="taxonomic scope" value="Eukaryota"/>
</dbReference>
<dbReference type="GO" id="GO:0006749">
    <property type="term" value="P:glutathione metabolic process"/>
    <property type="evidence" value="ECO:0007669"/>
    <property type="project" value="InterPro"/>
</dbReference>
<dbReference type="Proteomes" id="UP000198341">
    <property type="component" value="Chromosome 11"/>
</dbReference>
<feature type="domain" description="Metallo-beta-lactamase" evidence="14">
    <location>
        <begin position="179"/>
        <end position="342"/>
    </location>
</feature>
<dbReference type="Gene3D" id="3.60.15.10">
    <property type="entry name" value="Ribonuclease Z/Hydroxyacylglutathione hydrolase-like"/>
    <property type="match status" value="1"/>
</dbReference>
<dbReference type="InterPro" id="IPR001279">
    <property type="entry name" value="Metallo-B-lactamas"/>
</dbReference>
<keyword evidence="10" id="KW-0496">Mitochondrion</keyword>
<dbReference type="GO" id="GO:0070813">
    <property type="term" value="P:hydrogen sulfide metabolic process"/>
    <property type="evidence" value="ECO:0007669"/>
    <property type="project" value="TreeGrafter"/>
</dbReference>
<evidence type="ECO:0000256" key="3">
    <source>
        <dbReference type="ARBA" id="ARBA00006759"/>
    </source>
</evidence>
<dbReference type="SMART" id="SM00849">
    <property type="entry name" value="Lactamase_B"/>
    <property type="match status" value="1"/>
</dbReference>
<accession>K8F1R6</accession>
<keyword evidence="4" id="KW-0479">Metal-binding</keyword>
<sequence length="400" mass="44993">MSEKKSDQSIIKPLENNAVFLCGDLDDLAVESLWNEFGIQSWLYLNPERNEWNPRAKVRSFERKEEGREEKTRFKVIPIDGTNLNEHLKNDLLEYMRTEFKTPAVIQCSTATRAGIPYVLYLAEKFSLSFETAMRVARDMELNVTTRENFVQFLKRSIEKKSLSDSEVIFRQLFEKESSTYTYLLGCAETRECLLIDPVLETVERDLRVVDELGLKLKLCVNTHCHADHITGSGEIKKMRKEVKSVISKRAGAMADVLIDEGDVVQVGTSVKLKCLATPGHTDGCVSFVLGDNTDVFTGDALLIRGCGRTDFQGGSSETLFDGVTGKLFGGLPDTCKVWPAHDYKGRMVSTIGEEKRLNPRLGAGKTKEEFVQIMKDLNLPYPKKIDASLPRNLKCGAEE</sequence>
<dbReference type="InterPro" id="IPR044528">
    <property type="entry name" value="POD-like_MBL-fold"/>
</dbReference>
<reference evidence="15 16" key="1">
    <citation type="submission" date="2011-10" db="EMBL/GenBank/DDBJ databases">
        <authorList>
            <person name="Genoscope - CEA"/>
        </authorList>
    </citation>
    <scope>NUCLEOTIDE SEQUENCE [LARGE SCALE GENOMIC DNA]</scope>
    <source>
        <strain evidence="15 16">RCC 1105</strain>
    </source>
</reference>
<dbReference type="SUPFAM" id="SSF56281">
    <property type="entry name" value="Metallo-hydrolase/oxidoreductase"/>
    <property type="match status" value="1"/>
</dbReference>
<dbReference type="RefSeq" id="XP_007510400.1">
    <property type="nucleotide sequence ID" value="XM_007510338.1"/>
</dbReference>
<evidence type="ECO:0000256" key="1">
    <source>
        <dbReference type="ARBA" id="ARBA00001954"/>
    </source>
</evidence>
<dbReference type="GeneID" id="19012797"/>
<evidence type="ECO:0000256" key="12">
    <source>
        <dbReference type="ARBA" id="ARBA00066686"/>
    </source>
</evidence>
<keyword evidence="9" id="KW-0408">Iron</keyword>
<dbReference type="CDD" id="cd07724">
    <property type="entry name" value="POD-like_MBL-fold"/>
    <property type="match status" value="1"/>
</dbReference>
<comment type="catalytic activity">
    <reaction evidence="11">
        <text>S-sulfanylglutathione + O2 + H2O = sulfite + glutathione + 2 H(+)</text>
        <dbReference type="Rhea" id="RHEA:12981"/>
        <dbReference type="ChEBI" id="CHEBI:15377"/>
        <dbReference type="ChEBI" id="CHEBI:15378"/>
        <dbReference type="ChEBI" id="CHEBI:15379"/>
        <dbReference type="ChEBI" id="CHEBI:17359"/>
        <dbReference type="ChEBI" id="CHEBI:57925"/>
        <dbReference type="ChEBI" id="CHEBI:58905"/>
        <dbReference type="EC" id="1.13.11.18"/>
    </reaction>
</comment>
<dbReference type="GO" id="GO:0050313">
    <property type="term" value="F:sulfur dioxygenase activity"/>
    <property type="evidence" value="ECO:0007669"/>
    <property type="project" value="UniProtKB-EC"/>
</dbReference>
<proteinExistence type="inferred from homology"/>
<dbReference type="GO" id="GO:0046872">
    <property type="term" value="F:metal ion binding"/>
    <property type="evidence" value="ECO:0007669"/>
    <property type="project" value="UniProtKB-KW"/>
</dbReference>
<evidence type="ECO:0000256" key="13">
    <source>
        <dbReference type="ARBA" id="ARBA00077964"/>
    </source>
</evidence>